<evidence type="ECO:0000256" key="1">
    <source>
        <dbReference type="SAM" id="Phobius"/>
    </source>
</evidence>
<organism evidence="2 3">
    <name type="scientific">[Clostridium] hylemonae DSM 15053</name>
    <dbReference type="NCBI Taxonomy" id="553973"/>
    <lineage>
        <taxon>Bacteria</taxon>
        <taxon>Bacillati</taxon>
        <taxon>Bacillota</taxon>
        <taxon>Clostridia</taxon>
        <taxon>Lachnospirales</taxon>
        <taxon>Lachnospiraceae</taxon>
    </lineage>
</organism>
<reference evidence="2" key="1">
    <citation type="submission" date="2009-02" db="EMBL/GenBank/DDBJ databases">
        <authorList>
            <person name="Fulton L."/>
            <person name="Clifton S."/>
            <person name="Fulton B."/>
            <person name="Xu J."/>
            <person name="Minx P."/>
            <person name="Pepin K.H."/>
            <person name="Johnson M."/>
            <person name="Bhonagiri V."/>
            <person name="Nash W.E."/>
            <person name="Mardis E.R."/>
            <person name="Wilson R.K."/>
        </authorList>
    </citation>
    <scope>NUCLEOTIDE SEQUENCE [LARGE SCALE GENOMIC DNA]</scope>
    <source>
        <strain evidence="2">DSM 15053</strain>
    </source>
</reference>
<evidence type="ECO:0000313" key="2">
    <source>
        <dbReference type="EMBL" id="EEG73642.1"/>
    </source>
</evidence>
<dbReference type="Proteomes" id="UP000004893">
    <property type="component" value="Unassembled WGS sequence"/>
</dbReference>
<name>C0C2L8_9FIRM</name>
<dbReference type="RefSeq" id="WP_006443685.1">
    <property type="nucleotide sequence ID" value="NZ_CP036524.1"/>
</dbReference>
<dbReference type="HOGENOM" id="CLU_218725_0_0_9"/>
<sequence length="45" mass="5290">MGLEFWIIMIALIAMGGSCSLAGTWWERKKKEKEKEEKKEQNITF</sequence>
<proteinExistence type="predicted"/>
<keyword evidence="1" id="KW-1133">Transmembrane helix</keyword>
<dbReference type="STRING" id="553973.CLOHYLEM_06324"/>
<evidence type="ECO:0000313" key="3">
    <source>
        <dbReference type="Proteomes" id="UP000004893"/>
    </source>
</evidence>
<keyword evidence="1" id="KW-0472">Membrane</keyword>
<reference evidence="2" key="2">
    <citation type="submission" date="2013-06" db="EMBL/GenBank/DDBJ databases">
        <title>Draft genome sequence of Clostridium hylemonae (DSM 15053).</title>
        <authorList>
            <person name="Sudarsanam P."/>
            <person name="Ley R."/>
            <person name="Guruge J."/>
            <person name="Turnbaugh P.J."/>
            <person name="Mahowald M."/>
            <person name="Liep D."/>
            <person name="Gordon J."/>
        </authorList>
    </citation>
    <scope>NUCLEOTIDE SEQUENCE</scope>
    <source>
        <strain evidence="2">DSM 15053</strain>
    </source>
</reference>
<gene>
    <name evidence="2" type="ORF">CLOHYLEM_06324</name>
</gene>
<protein>
    <submittedName>
        <fullName evidence="2">Uncharacterized protein</fullName>
    </submittedName>
</protein>
<keyword evidence="3" id="KW-1185">Reference proteome</keyword>
<keyword evidence="1" id="KW-0812">Transmembrane</keyword>
<dbReference type="EMBL" id="ABYI02000023">
    <property type="protein sequence ID" value="EEG73642.1"/>
    <property type="molecule type" value="Genomic_DNA"/>
</dbReference>
<accession>C0C2L8</accession>
<feature type="transmembrane region" description="Helical" evidence="1">
    <location>
        <begin position="6"/>
        <end position="26"/>
    </location>
</feature>
<comment type="caution">
    <text evidence="2">The sequence shown here is derived from an EMBL/GenBank/DDBJ whole genome shotgun (WGS) entry which is preliminary data.</text>
</comment>
<dbReference type="AlphaFoldDB" id="C0C2L8"/>